<name>A0A6I2F491_9MICO</name>
<dbReference type="GO" id="GO:0016787">
    <property type="term" value="F:hydrolase activity"/>
    <property type="evidence" value="ECO:0007669"/>
    <property type="project" value="UniProtKB-KW"/>
</dbReference>
<keyword evidence="2" id="KW-0378">Hydrolase</keyword>
<evidence type="ECO:0000313" key="3">
    <source>
        <dbReference type="Proteomes" id="UP000431080"/>
    </source>
</evidence>
<dbReference type="Pfam" id="PF02464">
    <property type="entry name" value="CinA"/>
    <property type="match status" value="1"/>
</dbReference>
<dbReference type="InterPro" id="IPR008136">
    <property type="entry name" value="CinA_C"/>
</dbReference>
<organism evidence="2 3">
    <name type="scientific">Agromyces agglutinans</name>
    <dbReference type="NCBI Taxonomy" id="2662258"/>
    <lineage>
        <taxon>Bacteria</taxon>
        <taxon>Bacillati</taxon>
        <taxon>Actinomycetota</taxon>
        <taxon>Actinomycetes</taxon>
        <taxon>Micrococcales</taxon>
        <taxon>Microbacteriaceae</taxon>
        <taxon>Agromyces</taxon>
    </lineage>
</organism>
<sequence length="162" mass="16202">MPRAGDEAVIEALAGECADAALAGGIHVGAAESLTSGAIASALGKAHDASEWFAGSIVAYESATKFRVLDVDPGPVVTARAAEQMATGALAALGCDVVVAVTGAGGPEPEDGRPVGTVFVASGRGGGIRVDEHRFDGEPADVVQQTVEAALRALLDVLRPRS</sequence>
<dbReference type="InterPro" id="IPR036653">
    <property type="entry name" value="CinA-like_C"/>
</dbReference>
<dbReference type="NCBIfam" id="TIGR00199">
    <property type="entry name" value="PncC_domain"/>
    <property type="match status" value="1"/>
</dbReference>
<reference evidence="2 3" key="1">
    <citation type="submission" date="2019-10" db="EMBL/GenBank/DDBJ databases">
        <authorList>
            <person name="Nie G."/>
            <person name="Ming H."/>
            <person name="Yi B."/>
        </authorList>
    </citation>
    <scope>NUCLEOTIDE SEQUENCE [LARGE SCALE GENOMIC DNA]</scope>
    <source>
        <strain evidence="2 3">CFH 90414</strain>
    </source>
</reference>
<dbReference type="Proteomes" id="UP000431080">
    <property type="component" value="Unassembled WGS sequence"/>
</dbReference>
<evidence type="ECO:0000259" key="1">
    <source>
        <dbReference type="Pfam" id="PF02464"/>
    </source>
</evidence>
<gene>
    <name evidence="2" type="ORF">GE115_04090</name>
</gene>
<dbReference type="EMBL" id="WJIF01000002">
    <property type="protein sequence ID" value="MRG59051.1"/>
    <property type="molecule type" value="Genomic_DNA"/>
</dbReference>
<accession>A0A6I2F491</accession>
<dbReference type="AlphaFoldDB" id="A0A6I2F491"/>
<protein>
    <submittedName>
        <fullName evidence="2">Nicotinamide-nucleotide amidohydrolase family protein</fullName>
    </submittedName>
</protein>
<feature type="domain" description="CinA C-terminal" evidence="1">
    <location>
        <begin position="12"/>
        <end position="157"/>
    </location>
</feature>
<proteinExistence type="predicted"/>
<keyword evidence="3" id="KW-1185">Reference proteome</keyword>
<dbReference type="RefSeq" id="WP_153683528.1">
    <property type="nucleotide sequence ID" value="NZ_WJIF01000002.1"/>
</dbReference>
<comment type="caution">
    <text evidence="2">The sequence shown here is derived from an EMBL/GenBank/DDBJ whole genome shotgun (WGS) entry which is preliminary data.</text>
</comment>
<evidence type="ECO:0000313" key="2">
    <source>
        <dbReference type="EMBL" id="MRG59051.1"/>
    </source>
</evidence>
<dbReference type="Gene3D" id="3.90.950.20">
    <property type="entry name" value="CinA-like"/>
    <property type="match status" value="1"/>
</dbReference>
<dbReference type="SUPFAM" id="SSF142433">
    <property type="entry name" value="CinA-like"/>
    <property type="match status" value="1"/>
</dbReference>